<dbReference type="InterPro" id="IPR007867">
    <property type="entry name" value="GMC_OxRtase_C"/>
</dbReference>
<accession>A0A0L8AK82</accession>
<dbReference type="GO" id="GO:0016614">
    <property type="term" value="F:oxidoreductase activity, acting on CH-OH group of donors"/>
    <property type="evidence" value="ECO:0007669"/>
    <property type="project" value="InterPro"/>
</dbReference>
<comment type="similarity">
    <text evidence="2">Belongs to the GMC oxidoreductase family.</text>
</comment>
<dbReference type="Gene3D" id="3.50.50.60">
    <property type="entry name" value="FAD/NAD(P)-binding domain"/>
    <property type="match status" value="2"/>
</dbReference>
<dbReference type="InterPro" id="IPR036188">
    <property type="entry name" value="FAD/NAD-bd_sf"/>
</dbReference>
<evidence type="ECO:0000256" key="5">
    <source>
        <dbReference type="ARBA" id="ARBA00023002"/>
    </source>
</evidence>
<dbReference type="Pfam" id="PF05199">
    <property type="entry name" value="GMC_oxred_C"/>
    <property type="match status" value="1"/>
</dbReference>
<dbReference type="EMBL" id="JSVA01000010">
    <property type="protein sequence ID" value="KOF02631.1"/>
    <property type="molecule type" value="Genomic_DNA"/>
</dbReference>
<evidence type="ECO:0000256" key="2">
    <source>
        <dbReference type="ARBA" id="ARBA00010790"/>
    </source>
</evidence>
<dbReference type="PATRIC" id="fig|1566026.4.peg.264"/>
<dbReference type="Proteomes" id="UP000036908">
    <property type="component" value="Unassembled WGS sequence"/>
</dbReference>
<comment type="caution">
    <text evidence="8">The sequence shown here is derived from an EMBL/GenBank/DDBJ whole genome shotgun (WGS) entry which is preliminary data.</text>
</comment>
<comment type="cofactor">
    <cofactor evidence="1">
        <name>FAD</name>
        <dbReference type="ChEBI" id="CHEBI:57692"/>
    </cofactor>
</comment>
<keyword evidence="9" id="KW-1185">Reference proteome</keyword>
<evidence type="ECO:0000313" key="9">
    <source>
        <dbReference type="Proteomes" id="UP000036908"/>
    </source>
</evidence>
<organism evidence="8 9">
    <name type="scientific">Roseivirga seohaensis subsp. aquiponti</name>
    <dbReference type="NCBI Taxonomy" id="1566026"/>
    <lineage>
        <taxon>Bacteria</taxon>
        <taxon>Pseudomonadati</taxon>
        <taxon>Bacteroidota</taxon>
        <taxon>Cytophagia</taxon>
        <taxon>Cytophagales</taxon>
        <taxon>Roseivirgaceae</taxon>
        <taxon>Roseivirga</taxon>
    </lineage>
</organism>
<feature type="domain" description="Glucose-methanol-choline oxidoreductase N-terminal" evidence="6">
    <location>
        <begin position="16"/>
        <end position="351"/>
    </location>
</feature>
<dbReference type="SUPFAM" id="SSF51905">
    <property type="entry name" value="FAD/NAD(P)-binding domain"/>
    <property type="match status" value="1"/>
</dbReference>
<reference evidence="9" key="1">
    <citation type="submission" date="2014-11" db="EMBL/GenBank/DDBJ databases">
        <title>Genome sequencing of Roseivirga sp. D-25.</title>
        <authorList>
            <person name="Selvaratnam C."/>
            <person name="Thevarajoo S."/>
            <person name="Goh K.M."/>
            <person name="Eee R."/>
            <person name="Chan K.-G."/>
            <person name="Chong C.S."/>
        </authorList>
    </citation>
    <scope>NUCLEOTIDE SEQUENCE [LARGE SCALE GENOMIC DNA]</scope>
    <source>
        <strain evidence="9">D-25</strain>
    </source>
</reference>
<dbReference type="PANTHER" id="PTHR42784">
    <property type="entry name" value="PYRANOSE 2-OXIDASE"/>
    <property type="match status" value="1"/>
</dbReference>
<dbReference type="RefSeq" id="WP_053223567.1">
    <property type="nucleotide sequence ID" value="NZ_JSVA01000010.1"/>
</dbReference>
<dbReference type="OrthoDB" id="1154541at2"/>
<protein>
    <submittedName>
        <fullName evidence="8">GMC family oxidoreductase</fullName>
    </submittedName>
</protein>
<evidence type="ECO:0000313" key="8">
    <source>
        <dbReference type="EMBL" id="KOF02631.1"/>
    </source>
</evidence>
<evidence type="ECO:0000256" key="4">
    <source>
        <dbReference type="ARBA" id="ARBA00022827"/>
    </source>
</evidence>
<dbReference type="InterPro" id="IPR051473">
    <property type="entry name" value="P2Ox-like"/>
</dbReference>
<dbReference type="InterPro" id="IPR000172">
    <property type="entry name" value="GMC_OxRdtase_N"/>
</dbReference>
<dbReference type="AlphaFoldDB" id="A0A0L8AK82"/>
<name>A0A0L8AK82_9BACT</name>
<gene>
    <name evidence="8" type="ORF">OB69_09910</name>
</gene>
<dbReference type="Pfam" id="PF00732">
    <property type="entry name" value="GMC_oxred_N"/>
    <property type="match status" value="1"/>
</dbReference>
<keyword evidence="3" id="KW-0285">Flavoprotein</keyword>
<dbReference type="SUPFAM" id="SSF54373">
    <property type="entry name" value="FAD-linked reductases, C-terminal domain"/>
    <property type="match status" value="1"/>
</dbReference>
<evidence type="ECO:0000259" key="6">
    <source>
        <dbReference type="Pfam" id="PF00732"/>
    </source>
</evidence>
<dbReference type="PANTHER" id="PTHR42784:SF1">
    <property type="entry name" value="PYRANOSE 2-OXIDASE"/>
    <property type="match status" value="1"/>
</dbReference>
<feature type="domain" description="Glucose-methanol-choline oxidoreductase C-terminal" evidence="7">
    <location>
        <begin position="447"/>
        <end position="567"/>
    </location>
</feature>
<proteinExistence type="inferred from homology"/>
<evidence type="ECO:0000256" key="1">
    <source>
        <dbReference type="ARBA" id="ARBA00001974"/>
    </source>
</evidence>
<keyword evidence="4" id="KW-0274">FAD</keyword>
<evidence type="ECO:0000256" key="3">
    <source>
        <dbReference type="ARBA" id="ARBA00022630"/>
    </source>
</evidence>
<sequence>MNLNLKSKEQRTYDAIVVGSGVSGGWAAKELSEKGLKTVVIERGRKIEHIKDYHTANMDTWDLPNRGRTNPEIIEKDYPKQDRTGYTTNVAHRHFFVKDSEHPYQEENTRFDWMRGYHLGGRSITWGRQSYRLSDIDFEANIKDGFGVDWPVRYKDIKPWYDYVERYIGVSGEKRGFKQLPDGEFLPPMEMNCVEKDFQKAVESKWNNRWVTVGRTAHLTEALNVNQPDHKNPGARSQCLMRNRCMRGCPYGGYFSSLSSTLPAGVASGNLTVITDQIVSEVIYDDKTGKATGVRVIDQNTKEQTEFYAKVIFLCASAIASTAILMQSKSERFPNGLGNDSGELGHNIMDHHLGVGASAMVEGYEDKYYKGRRPNGLYIPRFRNLGGSSDVKNFVRGYGYQGSASRQGWGRNIAEMNNKRVGGPVKDAWMTPGGWTIGFMGFGETLPQHKNHMRLDYENLDAWGLPQVIFDAGNFHENEYEMRKDMAASGAEMLEAAGFKNVSTYDNGPNMGLGIHEMGTARMGHDPKTSVLNKWNQIHACKNVFVTDGSFMTSSACHNPSLGYMAFSARAANYAADQIQKGNL</sequence>
<keyword evidence="5" id="KW-0560">Oxidoreductase</keyword>
<dbReference type="GO" id="GO:0050660">
    <property type="term" value="F:flavin adenine dinucleotide binding"/>
    <property type="evidence" value="ECO:0007669"/>
    <property type="project" value="InterPro"/>
</dbReference>
<evidence type="ECO:0000259" key="7">
    <source>
        <dbReference type="Pfam" id="PF05199"/>
    </source>
</evidence>